<dbReference type="InterPro" id="IPR011009">
    <property type="entry name" value="Kinase-like_dom_sf"/>
</dbReference>
<reference evidence="3" key="1">
    <citation type="submission" date="2023-10" db="EMBL/GenBank/DDBJ databases">
        <authorList>
            <person name="Hackl T."/>
        </authorList>
    </citation>
    <scope>NUCLEOTIDE SEQUENCE</scope>
</reference>
<protein>
    <submittedName>
        <fullName evidence="3">Uu.00g121070.m01.CDS01</fullName>
    </submittedName>
</protein>
<dbReference type="EMBL" id="CAUWAG010000007">
    <property type="protein sequence ID" value="CAJ2504713.1"/>
    <property type="molecule type" value="Genomic_DNA"/>
</dbReference>
<dbReference type="NCBIfam" id="NF012209">
    <property type="entry name" value="LEPR-8K"/>
    <property type="match status" value="1"/>
</dbReference>
<dbReference type="Gene3D" id="1.10.510.10">
    <property type="entry name" value="Transferase(Phosphotransferase) domain 1"/>
    <property type="match status" value="1"/>
</dbReference>
<comment type="caution">
    <text evidence="3">The sequence shown here is derived from an EMBL/GenBank/DDBJ whole genome shotgun (WGS) entry which is preliminary data.</text>
</comment>
<dbReference type="AlphaFoldDB" id="A0AAI8VGZ3"/>
<sequence length="248" mass="27510">MKDAGRQVPNRMLWSMFLCLTRARIAMSYPPWGSVANPIERESISPATAPLKLIHDDLHDENIMLGGLSHSDLEHRLAPILKPLDFGKAAQNPGADIDSAVKRNIQDIGKIMTTLVMRVYAPWAEQDVVVNVRDAQGLAVPLKVYTHPRLDEVSHISTDLKDLIFRCQSVDAQERPSLEELLQLCGNAVNNSVAQDYRGIPGYSSFWETDEAIRDLEQRVLLDADTVPATGRRRSLPGPQPATVSPNT</sequence>
<evidence type="ECO:0000256" key="1">
    <source>
        <dbReference type="SAM" id="MobiDB-lite"/>
    </source>
</evidence>
<feature type="region of interest" description="Disordered" evidence="1">
    <location>
        <begin position="228"/>
        <end position="248"/>
    </location>
</feature>
<feature type="chain" id="PRO_5042596790" evidence="2">
    <location>
        <begin position="29"/>
        <end position="248"/>
    </location>
</feature>
<proteinExistence type="predicted"/>
<keyword evidence="4" id="KW-1185">Reference proteome</keyword>
<accession>A0AAI8VGZ3</accession>
<feature type="signal peptide" evidence="2">
    <location>
        <begin position="1"/>
        <end position="28"/>
    </location>
</feature>
<evidence type="ECO:0000256" key="2">
    <source>
        <dbReference type="SAM" id="SignalP"/>
    </source>
</evidence>
<evidence type="ECO:0000313" key="4">
    <source>
        <dbReference type="Proteomes" id="UP001295740"/>
    </source>
</evidence>
<dbReference type="SUPFAM" id="SSF56112">
    <property type="entry name" value="Protein kinase-like (PK-like)"/>
    <property type="match status" value="1"/>
</dbReference>
<organism evidence="3 4">
    <name type="scientific">Anthostomella pinea</name>
    <dbReference type="NCBI Taxonomy" id="933095"/>
    <lineage>
        <taxon>Eukaryota</taxon>
        <taxon>Fungi</taxon>
        <taxon>Dikarya</taxon>
        <taxon>Ascomycota</taxon>
        <taxon>Pezizomycotina</taxon>
        <taxon>Sordariomycetes</taxon>
        <taxon>Xylariomycetidae</taxon>
        <taxon>Xylariales</taxon>
        <taxon>Xylariaceae</taxon>
        <taxon>Anthostomella</taxon>
    </lineage>
</organism>
<evidence type="ECO:0000313" key="3">
    <source>
        <dbReference type="EMBL" id="CAJ2504713.1"/>
    </source>
</evidence>
<name>A0AAI8VGZ3_9PEZI</name>
<gene>
    <name evidence="3" type="ORF">KHLLAP_LOCUS5181</name>
</gene>
<dbReference type="Proteomes" id="UP001295740">
    <property type="component" value="Unassembled WGS sequence"/>
</dbReference>
<dbReference type="InterPro" id="IPR053786">
    <property type="entry name" value="LEPRxLL_CS"/>
</dbReference>
<keyword evidence="2" id="KW-0732">Signal</keyword>